<dbReference type="RefSeq" id="WP_035505957.1">
    <property type="nucleotide sequence ID" value="NZ_CCDI010000001.1"/>
</dbReference>
<name>A0A059NW80_9BACI</name>
<sequence>MKIKEEQYKKLCAKCEYLIKIPGKRVCPFKGCIKNENVEGGNEMTEIEKAFKAFGYDDLVRERDTYREVLINVLEEKTDFDKMVNIFNELNIIHDTVIGEGFNQIVLRSKNKNGVILFSFGKDNNLKSTFFG</sequence>
<evidence type="ECO:0000313" key="1">
    <source>
        <dbReference type="EMBL" id="CDQ22585.1"/>
    </source>
</evidence>
<dbReference type="Proteomes" id="UP000028868">
    <property type="component" value="Unassembled WGS sequence"/>
</dbReference>
<reference evidence="1 2" key="2">
    <citation type="submission" date="2014-05" db="EMBL/GenBank/DDBJ databases">
        <title>Draft genome sequence of Halobacillus karajensis HK-03.</title>
        <authorList>
            <person name="Khelaifia S."/>
            <person name="Croce O."/>
            <person name="Lagier J.C."/>
            <person name="Raoult D."/>
        </authorList>
    </citation>
    <scope>NUCLEOTIDE SEQUENCE [LARGE SCALE GENOMIC DNA]</scope>
    <source>
        <strain evidence="1 2">HD-03</strain>
    </source>
</reference>
<gene>
    <name evidence="1" type="ORF">BN983_00798</name>
</gene>
<evidence type="ECO:0000313" key="2">
    <source>
        <dbReference type="Proteomes" id="UP000028868"/>
    </source>
</evidence>
<proteinExistence type="predicted"/>
<organism evidence="1 2">
    <name type="scientific">Halobacillus karajensis</name>
    <dbReference type="NCBI Taxonomy" id="195088"/>
    <lineage>
        <taxon>Bacteria</taxon>
        <taxon>Bacillati</taxon>
        <taxon>Bacillota</taxon>
        <taxon>Bacilli</taxon>
        <taxon>Bacillales</taxon>
        <taxon>Bacillaceae</taxon>
        <taxon>Halobacillus</taxon>
    </lineage>
</organism>
<comment type="caution">
    <text evidence="1">The sequence shown here is derived from an EMBL/GenBank/DDBJ whole genome shotgun (WGS) entry which is preliminary data.</text>
</comment>
<dbReference type="EMBL" id="CCDI010000001">
    <property type="protein sequence ID" value="CDQ22585.1"/>
    <property type="molecule type" value="Genomic_DNA"/>
</dbReference>
<dbReference type="AlphaFoldDB" id="A0A059NW80"/>
<accession>A0A059NW80</accession>
<reference evidence="2" key="1">
    <citation type="submission" date="2014-03" db="EMBL/GenBank/DDBJ databases">
        <authorList>
            <person name="Urmite Genomes U."/>
        </authorList>
    </citation>
    <scope>NUCLEOTIDE SEQUENCE [LARGE SCALE GENOMIC DNA]</scope>
    <source>
        <strain evidence="2">HD-03</strain>
    </source>
</reference>
<protein>
    <submittedName>
        <fullName evidence="1">Uncharacterized protein</fullName>
    </submittedName>
</protein>
<keyword evidence="2" id="KW-1185">Reference proteome</keyword>